<organism evidence="1 2">
    <name type="scientific">Leucogyrophana mollusca</name>
    <dbReference type="NCBI Taxonomy" id="85980"/>
    <lineage>
        <taxon>Eukaryota</taxon>
        <taxon>Fungi</taxon>
        <taxon>Dikarya</taxon>
        <taxon>Basidiomycota</taxon>
        <taxon>Agaricomycotina</taxon>
        <taxon>Agaricomycetes</taxon>
        <taxon>Agaricomycetidae</taxon>
        <taxon>Boletales</taxon>
        <taxon>Boletales incertae sedis</taxon>
        <taxon>Leucogyrophana</taxon>
    </lineage>
</organism>
<keyword evidence="2" id="KW-1185">Reference proteome</keyword>
<sequence>MYTAVAATAILVYDYFLTVELEIKHIWPAPWSILKVLYLSTRYSPFMDTIPMMYHFFPGMTEHTCRIAVWFGGTLYTIGISTSELILMLRTWAVWRRSPKIAWLLGVVYVTISVPAYYASISYVESIVYAPSSPPNTSTCLVLSSNRLTIINWCILMILEGLVLSLTLIQTHKNYRHDVNMGLANMIVKDGQHSMGFITFPRAPGC</sequence>
<reference evidence="1" key="1">
    <citation type="journal article" date="2021" name="New Phytol.">
        <title>Evolutionary innovations through gain and loss of genes in the ectomycorrhizal Boletales.</title>
        <authorList>
            <person name="Wu G."/>
            <person name="Miyauchi S."/>
            <person name="Morin E."/>
            <person name="Kuo A."/>
            <person name="Drula E."/>
            <person name="Varga T."/>
            <person name="Kohler A."/>
            <person name="Feng B."/>
            <person name="Cao Y."/>
            <person name="Lipzen A."/>
            <person name="Daum C."/>
            <person name="Hundley H."/>
            <person name="Pangilinan J."/>
            <person name="Johnson J."/>
            <person name="Barry K."/>
            <person name="LaButti K."/>
            <person name="Ng V."/>
            <person name="Ahrendt S."/>
            <person name="Min B."/>
            <person name="Choi I.G."/>
            <person name="Park H."/>
            <person name="Plett J.M."/>
            <person name="Magnuson J."/>
            <person name="Spatafora J.W."/>
            <person name="Nagy L.G."/>
            <person name="Henrissat B."/>
            <person name="Grigoriev I.V."/>
            <person name="Yang Z.L."/>
            <person name="Xu J."/>
            <person name="Martin F.M."/>
        </authorList>
    </citation>
    <scope>NUCLEOTIDE SEQUENCE</scope>
    <source>
        <strain evidence="1">KUC20120723A-06</strain>
    </source>
</reference>
<proteinExistence type="predicted"/>
<comment type="caution">
    <text evidence="1">The sequence shown here is derived from an EMBL/GenBank/DDBJ whole genome shotgun (WGS) entry which is preliminary data.</text>
</comment>
<gene>
    <name evidence="1" type="ORF">BV22DRAFT_1033983</name>
</gene>
<accession>A0ACB8BJI3</accession>
<protein>
    <submittedName>
        <fullName evidence="1">Uncharacterized protein</fullName>
    </submittedName>
</protein>
<evidence type="ECO:0000313" key="1">
    <source>
        <dbReference type="EMBL" id="KAH7925428.1"/>
    </source>
</evidence>
<dbReference type="Proteomes" id="UP000790709">
    <property type="component" value="Unassembled WGS sequence"/>
</dbReference>
<evidence type="ECO:0000313" key="2">
    <source>
        <dbReference type="Proteomes" id="UP000790709"/>
    </source>
</evidence>
<name>A0ACB8BJI3_9AGAM</name>
<dbReference type="EMBL" id="MU266402">
    <property type="protein sequence ID" value="KAH7925428.1"/>
    <property type="molecule type" value="Genomic_DNA"/>
</dbReference>